<sequence length="322" mass="36482">MQLGVMVAIQEDVTWEGWLRVVNHAERLGFESVWTSDHLWTVFPGAARQSLAMWPALTAAALLTSRVRIGQLVSPTTYRHPVELAQNAVALDHLSGGRYILGIGAGWQEREHRAFGFQLPPPGTRVERLRETLQIIRALWRGAPVHHKGRFFSLDGAVLRPTPLRGEGVPILIGGGGERRTLRVVAEFADEWNPGFVDPESYLRKNSILEEFCRELGRDPASIRRTLMITYVIGRSQAELREKALRFAHWRGEDQDGLDPERVLEELRRRWWLVGTPREIVSQIRGWAALGIQRIMLHMFDLDDLDGLELMAREVLPAVSGS</sequence>
<dbReference type="AlphaFoldDB" id="A0A7C1G5Q4"/>
<dbReference type="InterPro" id="IPR019952">
    <property type="entry name" value="F420_OxRdatse_Rv1855c_pred"/>
</dbReference>
<accession>A0A7C1G5Q4</accession>
<dbReference type="GO" id="GO:0046306">
    <property type="term" value="P:alkanesulfonate catabolic process"/>
    <property type="evidence" value="ECO:0007669"/>
    <property type="project" value="TreeGrafter"/>
</dbReference>
<dbReference type="Gene3D" id="3.20.20.30">
    <property type="entry name" value="Luciferase-like domain"/>
    <property type="match status" value="1"/>
</dbReference>
<proteinExistence type="predicted"/>
<gene>
    <name evidence="6" type="ORF">ENP47_05020</name>
</gene>
<dbReference type="InterPro" id="IPR050172">
    <property type="entry name" value="SsuD_RutA_monooxygenase"/>
</dbReference>
<keyword evidence="1" id="KW-0285">Flavoprotein</keyword>
<dbReference type="GO" id="GO:0008726">
    <property type="term" value="F:alkanesulfonate monooxygenase activity"/>
    <property type="evidence" value="ECO:0007669"/>
    <property type="project" value="TreeGrafter"/>
</dbReference>
<evidence type="ECO:0000256" key="1">
    <source>
        <dbReference type="ARBA" id="ARBA00022630"/>
    </source>
</evidence>
<organism evidence="6">
    <name type="scientific">Thermomicrobium roseum</name>
    <dbReference type="NCBI Taxonomy" id="500"/>
    <lineage>
        <taxon>Bacteria</taxon>
        <taxon>Pseudomonadati</taxon>
        <taxon>Thermomicrobiota</taxon>
        <taxon>Thermomicrobia</taxon>
        <taxon>Thermomicrobiales</taxon>
        <taxon>Thermomicrobiaceae</taxon>
        <taxon>Thermomicrobium</taxon>
    </lineage>
</organism>
<protein>
    <submittedName>
        <fullName evidence="6">TIGR03560 family F420-dependent LLM class oxidoreductase</fullName>
    </submittedName>
</protein>
<dbReference type="InterPro" id="IPR036661">
    <property type="entry name" value="Luciferase-like_sf"/>
</dbReference>
<evidence type="ECO:0000313" key="6">
    <source>
        <dbReference type="EMBL" id="HEF64942.1"/>
    </source>
</evidence>
<dbReference type="PANTHER" id="PTHR42847:SF4">
    <property type="entry name" value="ALKANESULFONATE MONOOXYGENASE-RELATED"/>
    <property type="match status" value="1"/>
</dbReference>
<evidence type="ECO:0000256" key="3">
    <source>
        <dbReference type="ARBA" id="ARBA00023002"/>
    </source>
</evidence>
<dbReference type="InterPro" id="IPR011251">
    <property type="entry name" value="Luciferase-like_dom"/>
</dbReference>
<dbReference type="EMBL" id="DSJL01000010">
    <property type="protein sequence ID" value="HEF64942.1"/>
    <property type="molecule type" value="Genomic_DNA"/>
</dbReference>
<evidence type="ECO:0000256" key="2">
    <source>
        <dbReference type="ARBA" id="ARBA00022643"/>
    </source>
</evidence>
<keyword evidence="2" id="KW-0288">FMN</keyword>
<keyword evidence="4" id="KW-0503">Monooxygenase</keyword>
<feature type="domain" description="Luciferase-like" evidence="5">
    <location>
        <begin position="14"/>
        <end position="293"/>
    </location>
</feature>
<dbReference type="Pfam" id="PF00296">
    <property type="entry name" value="Bac_luciferase"/>
    <property type="match status" value="1"/>
</dbReference>
<comment type="caution">
    <text evidence="6">The sequence shown here is derived from an EMBL/GenBank/DDBJ whole genome shotgun (WGS) entry which is preliminary data.</text>
</comment>
<dbReference type="SUPFAM" id="SSF51679">
    <property type="entry name" value="Bacterial luciferase-like"/>
    <property type="match status" value="1"/>
</dbReference>
<reference evidence="6" key="1">
    <citation type="journal article" date="2020" name="mSystems">
        <title>Genome- and Community-Level Interaction Insights into Carbon Utilization and Element Cycling Functions of Hydrothermarchaeota in Hydrothermal Sediment.</title>
        <authorList>
            <person name="Zhou Z."/>
            <person name="Liu Y."/>
            <person name="Xu W."/>
            <person name="Pan J."/>
            <person name="Luo Z.H."/>
            <person name="Li M."/>
        </authorList>
    </citation>
    <scope>NUCLEOTIDE SEQUENCE [LARGE SCALE GENOMIC DNA]</scope>
    <source>
        <strain evidence="6">SpSt-222</strain>
    </source>
</reference>
<dbReference type="NCBIfam" id="TIGR03560">
    <property type="entry name" value="F420_Rv1855c"/>
    <property type="match status" value="1"/>
</dbReference>
<keyword evidence="3" id="KW-0560">Oxidoreductase</keyword>
<name>A0A7C1G5Q4_THERO</name>
<dbReference type="PANTHER" id="PTHR42847">
    <property type="entry name" value="ALKANESULFONATE MONOOXYGENASE"/>
    <property type="match status" value="1"/>
</dbReference>
<evidence type="ECO:0000256" key="4">
    <source>
        <dbReference type="ARBA" id="ARBA00023033"/>
    </source>
</evidence>
<evidence type="ECO:0000259" key="5">
    <source>
        <dbReference type="Pfam" id="PF00296"/>
    </source>
</evidence>